<evidence type="ECO:0000313" key="1">
    <source>
        <dbReference type="EMBL" id="MCW1914069.1"/>
    </source>
</evidence>
<gene>
    <name evidence="1" type="ORF">OJ996_10815</name>
</gene>
<dbReference type="RefSeq" id="WP_264513574.1">
    <property type="nucleotide sequence ID" value="NZ_JAPDDR010000005.1"/>
</dbReference>
<evidence type="ECO:0000313" key="2">
    <source>
        <dbReference type="Proteomes" id="UP001165653"/>
    </source>
</evidence>
<proteinExistence type="predicted"/>
<dbReference type="EMBL" id="JAPDDR010000005">
    <property type="protein sequence ID" value="MCW1914069.1"/>
    <property type="molecule type" value="Genomic_DNA"/>
</dbReference>
<sequence>MKPGIRTLSIFFCGAAAGALVWPALIRSSSRTQVTVATPPPIAAREQWTEASLSSALAAIASAGSDEARIEAAIRLGKIPAAEIEAALEGIPLTDSNGLTLACRTLLIRWAEADGEAAMRWGWAKFYKQGMWYAAFREIGPSWAWNDPQGFYLWTLDSPRKDMSDEIAQDRKAAASDIPFLDYSELSQASGWLLKERPDLALDLRNRSGGWSTSDYKLVEQIDSVEKVQQALQACKGLDQLKPGIVQGDQMIAWSLLERWKELDPVGFSKSPHANLLMSDNFSAFAAKAKDWSKTPSGDREEAAAALLTNLTGIGRQSQIYTLAREWAAISPVEAAAWLDAQEEGTKGIAAIAQGGILKNSTGTMQWIATRPPADQAKLIVASYDAWKESGLSQAPDMSDWTPAQVEAWRDLDSLAE</sequence>
<comment type="caution">
    <text evidence="1">The sequence shown here is derived from an EMBL/GenBank/DDBJ whole genome shotgun (WGS) entry which is preliminary data.</text>
</comment>
<name>A0ABT3G3K3_9BACT</name>
<organism evidence="1 2">
    <name type="scientific">Luteolibacter rhizosphaerae</name>
    <dbReference type="NCBI Taxonomy" id="2989719"/>
    <lineage>
        <taxon>Bacteria</taxon>
        <taxon>Pseudomonadati</taxon>
        <taxon>Verrucomicrobiota</taxon>
        <taxon>Verrucomicrobiia</taxon>
        <taxon>Verrucomicrobiales</taxon>
        <taxon>Verrucomicrobiaceae</taxon>
        <taxon>Luteolibacter</taxon>
    </lineage>
</organism>
<protein>
    <submittedName>
        <fullName evidence="1">Uncharacterized protein</fullName>
    </submittedName>
</protein>
<dbReference type="Proteomes" id="UP001165653">
    <property type="component" value="Unassembled WGS sequence"/>
</dbReference>
<reference evidence="1" key="1">
    <citation type="submission" date="2022-10" db="EMBL/GenBank/DDBJ databases">
        <title>Luteolibacter sp. GHJ8, whole genome shotgun sequencing project.</title>
        <authorList>
            <person name="Zhao G."/>
            <person name="Shen L."/>
        </authorList>
    </citation>
    <scope>NUCLEOTIDE SEQUENCE</scope>
    <source>
        <strain evidence="1">GHJ8</strain>
    </source>
</reference>
<keyword evidence="2" id="KW-1185">Reference proteome</keyword>
<accession>A0ABT3G3K3</accession>